<dbReference type="InterPro" id="IPR036879">
    <property type="entry name" value="TF_MADSbox_sf"/>
</dbReference>
<name>A0A093X746_TALMA</name>
<accession>A0A093X746</accession>
<proteinExistence type="predicted"/>
<gene>
    <name evidence="1" type="ORF">GQ26_0760060</name>
</gene>
<comment type="caution">
    <text evidence="1">The sequence shown here is derived from an EMBL/GenBank/DDBJ whole genome shotgun (WGS) entry which is preliminary data.</text>
</comment>
<dbReference type="EMBL" id="JPOX01000076">
    <property type="protein sequence ID" value="KFX41008.1"/>
    <property type="molecule type" value="Genomic_DNA"/>
</dbReference>
<dbReference type="GO" id="GO:0003677">
    <property type="term" value="F:DNA binding"/>
    <property type="evidence" value="ECO:0007669"/>
    <property type="project" value="InterPro"/>
</dbReference>
<reference evidence="1" key="2">
    <citation type="journal article" date="2014" name="PLoS Genet.">
        <title>Signature gene expression reveals novel clues to the molecular mechanisms of dimorphic transition in Penicillium marneffei.</title>
        <authorList>
            <person name="Yang E."/>
            <person name="Wang G."/>
            <person name="Cai J."/>
            <person name="Woo P.C."/>
            <person name="Lau S.K."/>
            <person name="Yuen K.-Y."/>
            <person name="Chow W.-N."/>
            <person name="Lin X."/>
        </authorList>
    </citation>
    <scope>NUCLEOTIDE SEQUENCE</scope>
    <source>
        <strain evidence="1">PM1</strain>
    </source>
</reference>
<dbReference type="GO" id="GO:0046983">
    <property type="term" value="F:protein dimerization activity"/>
    <property type="evidence" value="ECO:0007669"/>
    <property type="project" value="InterPro"/>
</dbReference>
<evidence type="ECO:0000313" key="1">
    <source>
        <dbReference type="EMBL" id="KFX41008.1"/>
    </source>
</evidence>
<dbReference type="GO" id="GO:0045944">
    <property type="term" value="P:positive regulation of transcription by RNA polymerase II"/>
    <property type="evidence" value="ECO:0007669"/>
    <property type="project" value="UniProtKB-ARBA"/>
</dbReference>
<sequence length="135" mass="15686">MVLHIHDRRVRTKYEKRKRTLLKKLWEFFAFCNVEFHIVMVNGTEATVVTAGQYQLPAEDILGNGFTIERIDIQDLERIYGRTTALPRRTHTSSELDMEDSVDDLNTEYSTDGTDLEDLTVQNNIWDIVVPELPT</sequence>
<reference key="1">
    <citation type="journal article" date="2014" name="PLoS Genet.">
        <title>Signature Gene Expression Reveals Novel Clues to the Molecular Mechanisms of Dimorphic Transition in Penicillium marneffei.</title>
        <authorList>
            <person name="Yang E."/>
            <person name="Wang G."/>
            <person name="Cai J."/>
            <person name="Woo P.C."/>
            <person name="Lau S.K."/>
            <person name="Yuen K.-Y."/>
            <person name="Chow W.-N."/>
            <person name="Lin X."/>
        </authorList>
    </citation>
    <scope>NUCLEOTIDE SEQUENCE [LARGE SCALE GENOMIC DNA]</scope>
    <source>
        <strain>PM1</strain>
    </source>
</reference>
<dbReference type="SUPFAM" id="SSF55455">
    <property type="entry name" value="SRF-like"/>
    <property type="match status" value="1"/>
</dbReference>
<protein>
    <submittedName>
        <fullName evidence="1">Protocadherin Fat 4</fullName>
    </submittedName>
</protein>
<dbReference type="AlphaFoldDB" id="A0A093X746"/>
<dbReference type="HOGENOM" id="CLU_1887163_0_0_1"/>
<organism evidence="1">
    <name type="scientific">Talaromyces marneffei PM1</name>
    <dbReference type="NCBI Taxonomy" id="1077442"/>
    <lineage>
        <taxon>Eukaryota</taxon>
        <taxon>Fungi</taxon>
        <taxon>Dikarya</taxon>
        <taxon>Ascomycota</taxon>
        <taxon>Pezizomycotina</taxon>
        <taxon>Eurotiomycetes</taxon>
        <taxon>Eurotiomycetidae</taxon>
        <taxon>Eurotiales</taxon>
        <taxon>Trichocomaceae</taxon>
        <taxon>Talaromyces</taxon>
        <taxon>Talaromyces sect. Talaromyces</taxon>
    </lineage>
</organism>